<name>A0AAE6BB35_AGRTU</name>
<dbReference type="Proteomes" id="UP000298579">
    <property type="component" value="Chromosome circular"/>
</dbReference>
<sequence length="146" mass="16036">MSGLKLLALDTEDLSVISTHMQDSVFKLKDVAFEPKHGQFTLSANRFVWESTEKKNLPPERCRSVVFLKRVSAVRSQSLNLADREQVLSLLAMRFTPNGEGPDGLVELALSGGGTIALDVECIEAQLTDVSGAWETTTKPHHPDSE</sequence>
<reference evidence="1 2" key="1">
    <citation type="submission" date="2019-04" db="EMBL/GenBank/DDBJ databases">
        <title>Complete genome sequence of Agrobacterium tumefaciens CFBP5877.</title>
        <authorList>
            <person name="Huang Y.-Y."/>
            <person name="Chiang H.-Y."/>
            <person name="Chou L."/>
            <person name="Lai E.-M."/>
            <person name="Kuo C.-H."/>
        </authorList>
    </citation>
    <scope>NUCLEOTIDE SEQUENCE [LARGE SCALE GENOMIC DNA]</scope>
    <source>
        <strain evidence="1 2">CFBP5877</strain>
    </source>
</reference>
<dbReference type="AlphaFoldDB" id="A0AAE6BB35"/>
<evidence type="ECO:0000313" key="2">
    <source>
        <dbReference type="Proteomes" id="UP000298579"/>
    </source>
</evidence>
<accession>A0AAE6BB35</accession>
<organism evidence="1 2">
    <name type="scientific">Agrobacterium tumefaciens</name>
    <dbReference type="NCBI Taxonomy" id="358"/>
    <lineage>
        <taxon>Bacteria</taxon>
        <taxon>Pseudomonadati</taxon>
        <taxon>Pseudomonadota</taxon>
        <taxon>Alphaproteobacteria</taxon>
        <taxon>Hyphomicrobiales</taxon>
        <taxon>Rhizobiaceae</taxon>
        <taxon>Rhizobium/Agrobacterium group</taxon>
        <taxon>Agrobacterium</taxon>
        <taxon>Agrobacterium tumefaciens complex</taxon>
    </lineage>
</organism>
<dbReference type="RefSeq" id="WP_080826266.1">
    <property type="nucleotide sequence ID" value="NZ_CP039888.1"/>
</dbReference>
<dbReference type="InterPro" id="IPR021335">
    <property type="entry name" value="DUF2948"/>
</dbReference>
<gene>
    <name evidence="1" type="ORF">CFBP5877_00995</name>
</gene>
<dbReference type="EMBL" id="CP039897">
    <property type="protein sequence ID" value="QCL77804.1"/>
    <property type="molecule type" value="Genomic_DNA"/>
</dbReference>
<dbReference type="Pfam" id="PF11164">
    <property type="entry name" value="DUF2948"/>
    <property type="match status" value="1"/>
</dbReference>
<proteinExistence type="predicted"/>
<protein>
    <submittedName>
        <fullName evidence="1">DUF2948 family protein</fullName>
    </submittedName>
</protein>
<evidence type="ECO:0000313" key="1">
    <source>
        <dbReference type="EMBL" id="QCL77804.1"/>
    </source>
</evidence>